<dbReference type="KEGG" id="orp:MOP44_27120"/>
<dbReference type="EMBL" id="CP093313">
    <property type="protein sequence ID" value="UWZ84206.1"/>
    <property type="molecule type" value="Genomic_DNA"/>
</dbReference>
<dbReference type="AlphaFoldDB" id="A0A9J7BTH1"/>
<sequence>MPPAVDGKETNEPPLAGFPLTTNADLPILSNFPSYRHPAASVCGNTKLNPQVREALRLVCDKPIEEQTPASARGLIVIGFLGGFVEARESKHPEVWFSYFLRERYPSALEVAAFSNRNSRQAMATVLQALDLDHDGLLAADEKSHARIIIYGHSWGASEAVAFAQDLNQIGIPVLLTIQIDIVRKPGQHPTVVPPNVHAAINLFQSEGLLHGRSEITAEDPDRTRIIGNFHMKYDGQHIDCRNYPFFPRTFNKPHHEIENDARVWNQVATVIEGQVSSLATPSAQTAAH</sequence>
<dbReference type="SUPFAM" id="SSF53474">
    <property type="entry name" value="alpha/beta-Hydrolases"/>
    <property type="match status" value="1"/>
</dbReference>
<organism evidence="1 2">
    <name type="scientific">Occallatibacter riparius</name>
    <dbReference type="NCBI Taxonomy" id="1002689"/>
    <lineage>
        <taxon>Bacteria</taxon>
        <taxon>Pseudomonadati</taxon>
        <taxon>Acidobacteriota</taxon>
        <taxon>Terriglobia</taxon>
        <taxon>Terriglobales</taxon>
        <taxon>Acidobacteriaceae</taxon>
        <taxon>Occallatibacter</taxon>
    </lineage>
</organism>
<dbReference type="Proteomes" id="UP001059380">
    <property type="component" value="Chromosome"/>
</dbReference>
<evidence type="ECO:0000313" key="1">
    <source>
        <dbReference type="EMBL" id="UWZ84206.1"/>
    </source>
</evidence>
<protein>
    <submittedName>
        <fullName evidence="1">Uncharacterized protein</fullName>
    </submittedName>
</protein>
<reference evidence="1" key="1">
    <citation type="submission" date="2021-04" db="EMBL/GenBank/DDBJ databases">
        <title>Phylogenetic analysis of Acidobacteriaceae.</title>
        <authorList>
            <person name="Qiu L."/>
            <person name="Zhang Q."/>
        </authorList>
    </citation>
    <scope>NUCLEOTIDE SEQUENCE</scope>
    <source>
        <strain evidence="1">DSM 25168</strain>
    </source>
</reference>
<accession>A0A9J7BTH1</accession>
<evidence type="ECO:0000313" key="2">
    <source>
        <dbReference type="Proteomes" id="UP001059380"/>
    </source>
</evidence>
<dbReference type="RefSeq" id="WP_260793710.1">
    <property type="nucleotide sequence ID" value="NZ_CP093313.1"/>
</dbReference>
<proteinExistence type="predicted"/>
<dbReference type="InterPro" id="IPR029058">
    <property type="entry name" value="AB_hydrolase_fold"/>
</dbReference>
<gene>
    <name evidence="1" type="ORF">MOP44_27120</name>
</gene>
<keyword evidence="2" id="KW-1185">Reference proteome</keyword>
<name>A0A9J7BTH1_9BACT</name>